<sequence>MLRPAHRGYAIGLAVAMLLLGLAVTAVVHTVSADLIQSEARLRFDNDTRDVEQRIDTRIRLYSDVLVTMQALFSAGDDVSRSEFRDFVNGLNLPERYPGFQTLNYAPYIRGADVEQFIATQRSDPVLQKAGVDFAIRPPGARPAYFVLSYVEPLEPNVPSLGIDLGVPSRRLAALERSRDTGQPVSSGRLILAEGNNPHIGIALRLPVYRKGMPHDAVDARRRAYIGSVGAGIRVKDLMAGLLSEETLRVIRFRIYDAGAFDTPAVPPSPTTMLFDSVAGIGDMARDAVRRNPTSGAGVSAAHPSLSSGDEFGTSAHDARHFTRSLVQPFGGRRWLIEFAADPATLSGSQRRLPMFATVAGVVISVLLGGLGYALSSSRVRAVKLAERITHTLRDSEIARAEAQRIAHLGDWRISPDGETVRLSNEMARLIGARSGTLPLAALMNVIEREDRAALVAHGKRTLRAGTPFQFECRYRSARGRRGWLHLIGHAYGPPEQRALRGTALEITQRKSAERAQQQEHAITLQLATATSEFDVFRQLVDVLADGMGWDAGAFWPTEPGQRQSLYAIYRARIPELEPWLQSRSNSASAAAAEVFMEPCWSAGKSAVARLAHAEWLSAAGITTVFAFPLRAGSTTLGMAEFYARDRRQTEPQALAMARSIAIQASHFLLRRQAEENLRFIANHDALTGLPNRLMFRDRLEEALLTAHIENTALHVLFIDLDQFKDVNDSLGHNAGDQLLRAVADRLRQQVAQTGMIARLGGDEFIVLVAGQGDAQDDVKWSVEAIQSALSEPFVVSGRQMQVTASIGISSFPGDGDDAQTLLKHADIAMYGAKQRGKNTYQLYVREMSATLQRRIDMESHLRHAVDNDEFVLYYQPRVSLQSDRCTGVEALIRWRHPTLGLVMPLDFIPLAEETGAIVQIGAWVLREACRQNAEWLDRGLGPLRVSVNLSARQFADPHLHHDIVDALAQAQLPGDMLELELTESMVMRHPEQAAAWLASLKRTGVRLSIDDFGTGYSSLAYLNHFPIDLIKIDRSFIRDVPDSESDAQIASAVIALGHSLGLEVVAEGAETQAHIDFLRNEGCDEVQGYFYSQPLPAGDMTSFLSRRPERGLAEEQSPQVVRA</sequence>
<keyword evidence="4 5" id="KW-0472">Membrane</keyword>
<dbReference type="Gene3D" id="3.30.450.350">
    <property type="entry name" value="CHASE domain"/>
    <property type="match status" value="1"/>
</dbReference>
<evidence type="ECO:0000256" key="2">
    <source>
        <dbReference type="ARBA" id="ARBA00022692"/>
    </source>
</evidence>
<comment type="subcellular location">
    <subcellularLocation>
        <location evidence="1">Membrane</location>
    </subcellularLocation>
</comment>
<dbReference type="Proteomes" id="UP001264340">
    <property type="component" value="Unassembled WGS sequence"/>
</dbReference>
<protein>
    <submittedName>
        <fullName evidence="9">Diguanylate cyclase (GGDEF)-like protein</fullName>
    </submittedName>
</protein>
<organism evidence="9 10">
    <name type="scientific">Paraburkholderia terricola</name>
    <dbReference type="NCBI Taxonomy" id="169427"/>
    <lineage>
        <taxon>Bacteria</taxon>
        <taxon>Pseudomonadati</taxon>
        <taxon>Pseudomonadota</taxon>
        <taxon>Betaproteobacteria</taxon>
        <taxon>Burkholderiales</taxon>
        <taxon>Burkholderiaceae</taxon>
        <taxon>Paraburkholderia</taxon>
    </lineage>
</organism>
<dbReference type="InterPro" id="IPR001633">
    <property type="entry name" value="EAL_dom"/>
</dbReference>
<comment type="caution">
    <text evidence="9">The sequence shown here is derived from an EMBL/GenBank/DDBJ whole genome shotgun (WGS) entry which is preliminary data.</text>
</comment>
<evidence type="ECO:0000256" key="4">
    <source>
        <dbReference type="ARBA" id="ARBA00023136"/>
    </source>
</evidence>
<evidence type="ECO:0000256" key="5">
    <source>
        <dbReference type="SAM" id="Phobius"/>
    </source>
</evidence>
<evidence type="ECO:0000313" key="9">
    <source>
        <dbReference type="EMBL" id="MDR6409109.1"/>
    </source>
</evidence>
<dbReference type="PANTHER" id="PTHR44757:SF2">
    <property type="entry name" value="BIOFILM ARCHITECTURE MAINTENANCE PROTEIN MBAA"/>
    <property type="match status" value="1"/>
</dbReference>
<dbReference type="InterPro" id="IPR029787">
    <property type="entry name" value="Nucleotide_cyclase"/>
</dbReference>
<dbReference type="Pfam" id="PF03924">
    <property type="entry name" value="CHASE"/>
    <property type="match status" value="1"/>
</dbReference>
<dbReference type="InterPro" id="IPR006189">
    <property type="entry name" value="CHASE_dom"/>
</dbReference>
<dbReference type="EMBL" id="JAVDRP010000004">
    <property type="protein sequence ID" value="MDR6409109.1"/>
    <property type="molecule type" value="Genomic_DNA"/>
</dbReference>
<dbReference type="SUPFAM" id="SSF55781">
    <property type="entry name" value="GAF domain-like"/>
    <property type="match status" value="1"/>
</dbReference>
<dbReference type="PANTHER" id="PTHR44757">
    <property type="entry name" value="DIGUANYLATE CYCLASE DGCP"/>
    <property type="match status" value="1"/>
</dbReference>
<dbReference type="InterPro" id="IPR000160">
    <property type="entry name" value="GGDEF_dom"/>
</dbReference>
<dbReference type="SUPFAM" id="SSF141868">
    <property type="entry name" value="EAL domain-like"/>
    <property type="match status" value="1"/>
</dbReference>
<dbReference type="Gene3D" id="3.30.450.20">
    <property type="entry name" value="PAS domain"/>
    <property type="match status" value="1"/>
</dbReference>
<dbReference type="SUPFAM" id="SSF55073">
    <property type="entry name" value="Nucleotide cyclase"/>
    <property type="match status" value="1"/>
</dbReference>
<dbReference type="PROSITE" id="PS50839">
    <property type="entry name" value="CHASE"/>
    <property type="match status" value="1"/>
</dbReference>
<dbReference type="SMART" id="SM00267">
    <property type="entry name" value="GGDEF"/>
    <property type="match status" value="1"/>
</dbReference>
<evidence type="ECO:0000259" key="6">
    <source>
        <dbReference type="PROSITE" id="PS50839"/>
    </source>
</evidence>
<dbReference type="NCBIfam" id="TIGR00254">
    <property type="entry name" value="GGDEF"/>
    <property type="match status" value="1"/>
</dbReference>
<dbReference type="InterPro" id="IPR052155">
    <property type="entry name" value="Biofilm_reg_signaling"/>
</dbReference>
<dbReference type="Gene3D" id="3.30.450.40">
    <property type="match status" value="1"/>
</dbReference>
<dbReference type="SMART" id="SM01079">
    <property type="entry name" value="CHASE"/>
    <property type="match status" value="1"/>
</dbReference>
<name>A0ABU1LQT0_9BURK</name>
<keyword evidence="10" id="KW-1185">Reference proteome</keyword>
<dbReference type="SUPFAM" id="SSF55785">
    <property type="entry name" value="PYP-like sensor domain (PAS domain)"/>
    <property type="match status" value="1"/>
</dbReference>
<dbReference type="InterPro" id="IPR042240">
    <property type="entry name" value="CHASE_sf"/>
</dbReference>
<keyword evidence="3 5" id="KW-1133">Transmembrane helix</keyword>
<proteinExistence type="predicted"/>
<dbReference type="CDD" id="cd01949">
    <property type="entry name" value="GGDEF"/>
    <property type="match status" value="1"/>
</dbReference>
<dbReference type="RefSeq" id="WP_310120508.1">
    <property type="nucleotide sequence ID" value="NZ_JAVDQV010000007.1"/>
</dbReference>
<evidence type="ECO:0000256" key="3">
    <source>
        <dbReference type="ARBA" id="ARBA00022989"/>
    </source>
</evidence>
<evidence type="ECO:0000256" key="1">
    <source>
        <dbReference type="ARBA" id="ARBA00004370"/>
    </source>
</evidence>
<keyword evidence="2 5" id="KW-0812">Transmembrane</keyword>
<feature type="domain" description="GGDEF" evidence="8">
    <location>
        <begin position="712"/>
        <end position="846"/>
    </location>
</feature>
<dbReference type="InterPro" id="IPR043128">
    <property type="entry name" value="Rev_trsase/Diguanyl_cyclase"/>
</dbReference>
<dbReference type="PROSITE" id="PS50883">
    <property type="entry name" value="EAL"/>
    <property type="match status" value="1"/>
</dbReference>
<accession>A0ABU1LQT0</accession>
<dbReference type="Gene3D" id="3.20.20.450">
    <property type="entry name" value="EAL domain"/>
    <property type="match status" value="1"/>
</dbReference>
<evidence type="ECO:0000259" key="8">
    <source>
        <dbReference type="PROSITE" id="PS50887"/>
    </source>
</evidence>
<evidence type="ECO:0000259" key="7">
    <source>
        <dbReference type="PROSITE" id="PS50883"/>
    </source>
</evidence>
<feature type="transmembrane region" description="Helical" evidence="5">
    <location>
        <begin position="353"/>
        <end position="375"/>
    </location>
</feature>
<dbReference type="InterPro" id="IPR035965">
    <property type="entry name" value="PAS-like_dom_sf"/>
</dbReference>
<gene>
    <name evidence="9" type="ORF">J2804_002513</name>
</gene>
<feature type="domain" description="CHASE" evidence="6">
    <location>
        <begin position="75"/>
        <end position="245"/>
    </location>
</feature>
<dbReference type="Pfam" id="PF00990">
    <property type="entry name" value="GGDEF"/>
    <property type="match status" value="1"/>
</dbReference>
<reference evidence="9 10" key="1">
    <citation type="submission" date="2023-07" db="EMBL/GenBank/DDBJ databases">
        <title>Sorghum-associated microbial communities from plants grown in Nebraska, USA.</title>
        <authorList>
            <person name="Schachtman D."/>
        </authorList>
    </citation>
    <scope>NUCLEOTIDE SEQUENCE [LARGE SCALE GENOMIC DNA]</scope>
    <source>
        <strain evidence="9 10">DS1316</strain>
    </source>
</reference>
<dbReference type="InterPro" id="IPR035919">
    <property type="entry name" value="EAL_sf"/>
</dbReference>
<dbReference type="PROSITE" id="PS50887">
    <property type="entry name" value="GGDEF"/>
    <property type="match status" value="1"/>
</dbReference>
<dbReference type="SMART" id="SM00052">
    <property type="entry name" value="EAL"/>
    <property type="match status" value="1"/>
</dbReference>
<dbReference type="Gene3D" id="3.30.70.270">
    <property type="match status" value="1"/>
</dbReference>
<dbReference type="CDD" id="cd01948">
    <property type="entry name" value="EAL"/>
    <property type="match status" value="1"/>
</dbReference>
<dbReference type="InterPro" id="IPR029016">
    <property type="entry name" value="GAF-like_dom_sf"/>
</dbReference>
<dbReference type="Pfam" id="PF00563">
    <property type="entry name" value="EAL"/>
    <property type="match status" value="1"/>
</dbReference>
<feature type="domain" description="EAL" evidence="7">
    <location>
        <begin position="855"/>
        <end position="1109"/>
    </location>
</feature>
<evidence type="ECO:0000313" key="10">
    <source>
        <dbReference type="Proteomes" id="UP001264340"/>
    </source>
</evidence>